<feature type="transmembrane region" description="Helical" evidence="2">
    <location>
        <begin position="618"/>
        <end position="645"/>
    </location>
</feature>
<feature type="signal peptide" evidence="3">
    <location>
        <begin position="1"/>
        <end position="31"/>
    </location>
</feature>
<proteinExistence type="predicted"/>
<evidence type="ECO:0008006" key="6">
    <source>
        <dbReference type="Google" id="ProtNLM"/>
    </source>
</evidence>
<feature type="region of interest" description="Disordered" evidence="1">
    <location>
        <begin position="341"/>
        <end position="367"/>
    </location>
</feature>
<name>A0ABS2CN91_9MICO</name>
<evidence type="ECO:0000256" key="2">
    <source>
        <dbReference type="SAM" id="Phobius"/>
    </source>
</evidence>
<keyword evidence="5" id="KW-1185">Reference proteome</keyword>
<dbReference type="Proteomes" id="UP001430172">
    <property type="component" value="Unassembled WGS sequence"/>
</dbReference>
<organism evidence="4 5">
    <name type="scientific">Phycicoccus sonneratiae</name>
    <dbReference type="NCBI Taxonomy" id="2807628"/>
    <lineage>
        <taxon>Bacteria</taxon>
        <taxon>Bacillati</taxon>
        <taxon>Actinomycetota</taxon>
        <taxon>Actinomycetes</taxon>
        <taxon>Micrococcales</taxon>
        <taxon>Intrasporangiaceae</taxon>
        <taxon>Phycicoccus</taxon>
    </lineage>
</organism>
<keyword evidence="2" id="KW-0472">Membrane</keyword>
<protein>
    <recommendedName>
        <fullName evidence="6">Peptidase M1 membrane alanine aminopeptidase domain-containing protein</fullName>
    </recommendedName>
</protein>
<evidence type="ECO:0000256" key="3">
    <source>
        <dbReference type="SAM" id="SignalP"/>
    </source>
</evidence>
<comment type="caution">
    <text evidence="4">The sequence shown here is derived from an EMBL/GenBank/DDBJ whole genome shotgun (WGS) entry which is preliminary data.</text>
</comment>
<keyword evidence="3" id="KW-0732">Signal</keyword>
<evidence type="ECO:0000313" key="5">
    <source>
        <dbReference type="Proteomes" id="UP001430172"/>
    </source>
</evidence>
<reference evidence="4" key="1">
    <citation type="submission" date="2021-02" db="EMBL/GenBank/DDBJ databases">
        <title>Phycicoccus sp. MQZ13P-5T, whole genome shotgun sequence.</title>
        <authorList>
            <person name="Tuo L."/>
        </authorList>
    </citation>
    <scope>NUCLEOTIDE SEQUENCE</scope>
    <source>
        <strain evidence="4">MQZ13P-5</strain>
    </source>
</reference>
<dbReference type="RefSeq" id="WP_204131774.1">
    <property type="nucleotide sequence ID" value="NZ_JAFDVD010000014.1"/>
</dbReference>
<feature type="compositionally biased region" description="Low complexity" evidence="1">
    <location>
        <begin position="348"/>
        <end position="357"/>
    </location>
</feature>
<feature type="chain" id="PRO_5047057139" description="Peptidase M1 membrane alanine aminopeptidase domain-containing protein" evidence="3">
    <location>
        <begin position="32"/>
        <end position="699"/>
    </location>
</feature>
<evidence type="ECO:0000256" key="1">
    <source>
        <dbReference type="SAM" id="MobiDB-lite"/>
    </source>
</evidence>
<accession>A0ABS2CN91</accession>
<feature type="region of interest" description="Disordered" evidence="1">
    <location>
        <begin position="653"/>
        <end position="699"/>
    </location>
</feature>
<keyword evidence="2" id="KW-0812">Transmembrane</keyword>
<dbReference type="EMBL" id="JAFDVD010000014">
    <property type="protein sequence ID" value="MBM6401303.1"/>
    <property type="molecule type" value="Genomic_DNA"/>
</dbReference>
<keyword evidence="2" id="KW-1133">Transmembrane helix</keyword>
<evidence type="ECO:0000313" key="4">
    <source>
        <dbReference type="EMBL" id="MBM6401303.1"/>
    </source>
</evidence>
<gene>
    <name evidence="4" type="ORF">JQN70_12965</name>
</gene>
<sequence>MRRMVLRAAGAAAVTVLTASTVLLGAPSAVAAEGLSASATSRYVLDTEAEVVHARMSIDLENVSPDKQADGGVYTYYFDAYTIPVPEGIEKVKAVSGDAELDVSLSGTDDPSTQLARIGFPDLRYHQKRSIVLTFDIPGAPPRSDNSTRVGPGYATFVAYGPGDEGHNRVEVLAPSAMSFSSTVDGFTPAGDGDTTTYTATENTFEGGLWAAVSFRDPKQTTERTVEVDDLSLTLESFPDDAKWSAFVADKVTAGLPQLERLVGNPWPGGLQRIREDASPSLRGYDGWFDPTGDEIVVGEQLDDDLIFHELSHAWVSGESFEGRWLYEGLAQAIAERAVKATDGTPRSHSSVSRTSSDAVPLNSWEGDAGSRTADVDSYAYPASYRVMTELLGKLSDEQFAAVVGAAVRGERAYDPAGLVTPSGGRTEWTDWLDLVETRGGVTGAPKVFSEWVLTKSQAKQLAPRAAARTAYADLDRGDGGWLPPEGLRDAMTVWDFDRAKHVRDAVAPLGARAVAVQQAAQRTGLPVPKAVRESYEEASLDDDYADLATSLPAAASTILDVGAARRTAEADHDPLTDLGAGLLGVHERSDRAVAALAAGEVERAGALADDVRDRSGWALPLGLGLVLLVVALVGGAATVVVLVLRRPAPRHAVASVPAPSPVRPAETPEADRPAPVGAHRAPRSGAQESVGHGGRPLG</sequence>